<dbReference type="Proteomes" id="UP000321947">
    <property type="component" value="Unassembled WGS sequence"/>
</dbReference>
<organism evidence="2 3">
    <name type="scientific">Cucumis melo var. makuwa</name>
    <name type="common">Oriental melon</name>
    <dbReference type="NCBI Taxonomy" id="1194695"/>
    <lineage>
        <taxon>Eukaryota</taxon>
        <taxon>Viridiplantae</taxon>
        <taxon>Streptophyta</taxon>
        <taxon>Embryophyta</taxon>
        <taxon>Tracheophyta</taxon>
        <taxon>Spermatophyta</taxon>
        <taxon>Magnoliopsida</taxon>
        <taxon>eudicotyledons</taxon>
        <taxon>Gunneridae</taxon>
        <taxon>Pentapetalae</taxon>
        <taxon>rosids</taxon>
        <taxon>fabids</taxon>
        <taxon>Cucurbitales</taxon>
        <taxon>Cucurbitaceae</taxon>
        <taxon>Benincaseae</taxon>
        <taxon>Cucumis</taxon>
    </lineage>
</organism>
<accession>A0A5D3BM25</accession>
<dbReference type="AlphaFoldDB" id="A0A5D3BM25"/>
<feature type="region of interest" description="Disordered" evidence="1">
    <location>
        <begin position="1"/>
        <end position="58"/>
    </location>
</feature>
<evidence type="ECO:0000313" key="2">
    <source>
        <dbReference type="EMBL" id="TYK00324.1"/>
    </source>
</evidence>
<feature type="compositionally biased region" description="Low complexity" evidence="1">
    <location>
        <begin position="7"/>
        <end position="20"/>
    </location>
</feature>
<proteinExistence type="predicted"/>
<evidence type="ECO:0000313" key="3">
    <source>
        <dbReference type="Proteomes" id="UP000321947"/>
    </source>
</evidence>
<feature type="region of interest" description="Disordered" evidence="1">
    <location>
        <begin position="415"/>
        <end position="437"/>
    </location>
</feature>
<name>A0A5D3BM25_CUCMM</name>
<dbReference type="EMBL" id="SSTD01016869">
    <property type="protein sequence ID" value="TYK00324.1"/>
    <property type="molecule type" value="Genomic_DNA"/>
</dbReference>
<evidence type="ECO:0000256" key="1">
    <source>
        <dbReference type="SAM" id="MobiDB-lite"/>
    </source>
</evidence>
<sequence length="437" mass="48680">MSGKDLSTQSSVSGQTSGEVSWDRLSRRVTNTASGKPLPTPSFPMQTTTSGKPRLLSRRHVLRRESLPRQALPCSFVKEPFYRHYTESSRKALEKIEKRRLAASYERRKAEDEVAVAATDDNEDGRDNGELRTVTVCPDALLAFSDAHLRCRENLGLGNIPYFPREAFPNALLMASEKPKPFPTHTYGVGKTYALGIPLISHVRLVPTHYLRRREYPLFSDVLCPTHELCVGKTSYSRRLTLCVGRTSYSRPTSAHVCSVLEAAPTPFFASRLPAEPRLPSAASRADTCPQAEPISTFPTEPPSPFKPPSFCGSFPYLSLGRLDQVELERGISRLKGNYCNLDLGASLLGKRILLLLEFDRANLQPIKVVPAWVFFRITTDLELRNPTGRQSSMDIDMIRVIRRDPRSPIVLVFPPGSLQTSRGRGKGKGKLASDQK</sequence>
<comment type="caution">
    <text evidence="2">The sequence shown here is derived from an EMBL/GenBank/DDBJ whole genome shotgun (WGS) entry which is preliminary data.</text>
</comment>
<reference evidence="2 3" key="1">
    <citation type="submission" date="2019-08" db="EMBL/GenBank/DDBJ databases">
        <title>Draft genome sequences of two oriental melons (Cucumis melo L. var makuwa).</title>
        <authorList>
            <person name="Kwon S.-Y."/>
        </authorList>
    </citation>
    <scope>NUCLEOTIDE SEQUENCE [LARGE SCALE GENOMIC DNA]</scope>
    <source>
        <strain evidence="3">cv. Chang Bougi</strain>
        <tissue evidence="2">Leaf</tissue>
    </source>
</reference>
<protein>
    <submittedName>
        <fullName evidence="2">Uncharacterized protein</fullName>
    </submittedName>
</protein>
<gene>
    <name evidence="2" type="ORF">E5676_scaffold1923G00020</name>
</gene>